<reference evidence="2" key="1">
    <citation type="journal article" name="BMC Genomics">
        <title>Long-read sequencing and de novo genome assembly of marine medaka (Oryzias melastigma).</title>
        <authorList>
            <person name="Liang P."/>
            <person name="Saqib H.S.A."/>
            <person name="Ni X."/>
            <person name="Shen Y."/>
        </authorList>
    </citation>
    <scope>NUCLEOTIDE SEQUENCE</scope>
    <source>
        <strain evidence="2">Bigg-433</strain>
    </source>
</reference>
<sequence length="114" mass="13027">MLMSGQRQREREEVKVINLTTGRPASDRPSGLPFSSRSFRFFLRRICSVLAGRHRARQNRGGELQRPGFMSSWQEKIKNLQSTSRERTFGPPLLVWPPVPVGGDEDVQSDRTDT</sequence>
<feature type="region of interest" description="Disordered" evidence="1">
    <location>
        <begin position="88"/>
        <end position="114"/>
    </location>
</feature>
<comment type="caution">
    <text evidence="2">The sequence shown here is derived from an EMBL/GenBank/DDBJ whole genome shotgun (WGS) entry which is preliminary data.</text>
</comment>
<proteinExistence type="predicted"/>
<evidence type="ECO:0000313" key="3">
    <source>
        <dbReference type="Proteomes" id="UP000646548"/>
    </source>
</evidence>
<evidence type="ECO:0000313" key="2">
    <source>
        <dbReference type="EMBL" id="KAF6720613.1"/>
    </source>
</evidence>
<gene>
    <name evidence="2" type="ORF">FQA47_002267</name>
</gene>
<dbReference type="Proteomes" id="UP000646548">
    <property type="component" value="Unassembled WGS sequence"/>
</dbReference>
<name>A0A834BVR1_ORYME</name>
<protein>
    <submittedName>
        <fullName evidence="2">Uncharacterized protein</fullName>
    </submittedName>
</protein>
<feature type="region of interest" description="Disordered" evidence="1">
    <location>
        <begin position="1"/>
        <end position="31"/>
    </location>
</feature>
<dbReference type="AlphaFoldDB" id="A0A834BVR1"/>
<evidence type="ECO:0000256" key="1">
    <source>
        <dbReference type="SAM" id="MobiDB-lite"/>
    </source>
</evidence>
<organism evidence="2 3">
    <name type="scientific">Oryzias melastigma</name>
    <name type="common">Marine medaka</name>
    <dbReference type="NCBI Taxonomy" id="30732"/>
    <lineage>
        <taxon>Eukaryota</taxon>
        <taxon>Metazoa</taxon>
        <taxon>Chordata</taxon>
        <taxon>Craniata</taxon>
        <taxon>Vertebrata</taxon>
        <taxon>Euteleostomi</taxon>
        <taxon>Actinopterygii</taxon>
        <taxon>Neopterygii</taxon>
        <taxon>Teleostei</taxon>
        <taxon>Neoteleostei</taxon>
        <taxon>Acanthomorphata</taxon>
        <taxon>Ovalentaria</taxon>
        <taxon>Atherinomorphae</taxon>
        <taxon>Beloniformes</taxon>
        <taxon>Adrianichthyidae</taxon>
        <taxon>Oryziinae</taxon>
        <taxon>Oryzias</taxon>
    </lineage>
</organism>
<dbReference type="EMBL" id="WKFB01000519">
    <property type="protein sequence ID" value="KAF6720613.1"/>
    <property type="molecule type" value="Genomic_DNA"/>
</dbReference>
<accession>A0A834BVR1</accession>